<evidence type="ECO:0000313" key="3">
    <source>
        <dbReference type="Proteomes" id="UP000759537"/>
    </source>
</evidence>
<feature type="non-terminal residue" evidence="2">
    <location>
        <position position="1"/>
    </location>
</feature>
<dbReference type="Proteomes" id="UP000759537">
    <property type="component" value="Unassembled WGS sequence"/>
</dbReference>
<dbReference type="PANTHER" id="PTHR22796:SF1">
    <property type="entry name" value="VWFA DOMAIN-CONTAINING PROTEIN"/>
    <property type="match status" value="1"/>
</dbReference>
<dbReference type="PROSITE" id="PS50234">
    <property type="entry name" value="VWFA"/>
    <property type="match status" value="1"/>
</dbReference>
<reference evidence="2" key="2">
    <citation type="journal article" date="2020" name="Nat. Commun.">
        <title>Large-scale genome sequencing of mycorrhizal fungi provides insights into the early evolution of symbiotic traits.</title>
        <authorList>
            <person name="Miyauchi S."/>
            <person name="Kiss E."/>
            <person name="Kuo A."/>
            <person name="Drula E."/>
            <person name="Kohler A."/>
            <person name="Sanchez-Garcia M."/>
            <person name="Morin E."/>
            <person name="Andreopoulos B."/>
            <person name="Barry K.W."/>
            <person name="Bonito G."/>
            <person name="Buee M."/>
            <person name="Carver A."/>
            <person name="Chen C."/>
            <person name="Cichocki N."/>
            <person name="Clum A."/>
            <person name="Culley D."/>
            <person name="Crous P.W."/>
            <person name="Fauchery L."/>
            <person name="Girlanda M."/>
            <person name="Hayes R.D."/>
            <person name="Keri Z."/>
            <person name="LaButti K."/>
            <person name="Lipzen A."/>
            <person name="Lombard V."/>
            <person name="Magnuson J."/>
            <person name="Maillard F."/>
            <person name="Murat C."/>
            <person name="Nolan M."/>
            <person name="Ohm R.A."/>
            <person name="Pangilinan J."/>
            <person name="Pereira M.F."/>
            <person name="Perotto S."/>
            <person name="Peter M."/>
            <person name="Pfister S."/>
            <person name="Riley R."/>
            <person name="Sitrit Y."/>
            <person name="Stielow J.B."/>
            <person name="Szollosi G."/>
            <person name="Zifcakova L."/>
            <person name="Stursova M."/>
            <person name="Spatafora J.W."/>
            <person name="Tedersoo L."/>
            <person name="Vaario L.M."/>
            <person name="Yamada A."/>
            <person name="Yan M."/>
            <person name="Wang P."/>
            <person name="Xu J."/>
            <person name="Bruns T."/>
            <person name="Baldrian P."/>
            <person name="Vilgalys R."/>
            <person name="Dunand C."/>
            <person name="Henrissat B."/>
            <person name="Grigoriev I.V."/>
            <person name="Hibbett D."/>
            <person name="Nagy L.G."/>
            <person name="Martin F.M."/>
        </authorList>
    </citation>
    <scope>NUCLEOTIDE SEQUENCE</scope>
    <source>
        <strain evidence="2">Prilba</strain>
    </source>
</reference>
<evidence type="ECO:0000259" key="1">
    <source>
        <dbReference type="PROSITE" id="PS50234"/>
    </source>
</evidence>
<accession>A0A9P5JWN4</accession>
<dbReference type="PANTHER" id="PTHR22796">
    <property type="entry name" value="URG4-RELATED"/>
    <property type="match status" value="1"/>
</dbReference>
<dbReference type="EMBL" id="WHVB01000041">
    <property type="protein sequence ID" value="KAF8466485.1"/>
    <property type="molecule type" value="Genomic_DNA"/>
</dbReference>
<dbReference type="InterPro" id="IPR036465">
    <property type="entry name" value="vWFA_dom_sf"/>
</dbReference>
<reference evidence="2" key="1">
    <citation type="submission" date="2019-10" db="EMBL/GenBank/DDBJ databases">
        <authorList>
            <consortium name="DOE Joint Genome Institute"/>
            <person name="Kuo A."/>
            <person name="Miyauchi S."/>
            <person name="Kiss E."/>
            <person name="Drula E."/>
            <person name="Kohler A."/>
            <person name="Sanchez-Garcia M."/>
            <person name="Andreopoulos B."/>
            <person name="Barry K.W."/>
            <person name="Bonito G."/>
            <person name="Buee M."/>
            <person name="Carver A."/>
            <person name="Chen C."/>
            <person name="Cichocki N."/>
            <person name="Clum A."/>
            <person name="Culley D."/>
            <person name="Crous P.W."/>
            <person name="Fauchery L."/>
            <person name="Girlanda M."/>
            <person name="Hayes R."/>
            <person name="Keri Z."/>
            <person name="LaButti K."/>
            <person name="Lipzen A."/>
            <person name="Lombard V."/>
            <person name="Magnuson J."/>
            <person name="Maillard F."/>
            <person name="Morin E."/>
            <person name="Murat C."/>
            <person name="Nolan M."/>
            <person name="Ohm R."/>
            <person name="Pangilinan J."/>
            <person name="Pereira M."/>
            <person name="Perotto S."/>
            <person name="Peter M."/>
            <person name="Riley R."/>
            <person name="Sitrit Y."/>
            <person name="Stielow B."/>
            <person name="Szollosi G."/>
            <person name="Zifcakova L."/>
            <person name="Stursova M."/>
            <person name="Spatafora J.W."/>
            <person name="Tedersoo L."/>
            <person name="Vaario L.-M."/>
            <person name="Yamada A."/>
            <person name="Yan M."/>
            <person name="Wang P."/>
            <person name="Xu J."/>
            <person name="Bruns T."/>
            <person name="Baldrian P."/>
            <person name="Vilgalys R."/>
            <person name="Henrissat B."/>
            <person name="Grigoriev I.V."/>
            <person name="Hibbett D."/>
            <person name="Nagy L.G."/>
            <person name="Martin F.M."/>
        </authorList>
    </citation>
    <scope>NUCLEOTIDE SEQUENCE</scope>
    <source>
        <strain evidence="2">Prilba</strain>
    </source>
</reference>
<evidence type="ECO:0000313" key="2">
    <source>
        <dbReference type="EMBL" id="KAF8466485.1"/>
    </source>
</evidence>
<dbReference type="SUPFAM" id="SSF53300">
    <property type="entry name" value="vWA-like"/>
    <property type="match status" value="1"/>
</dbReference>
<dbReference type="SMART" id="SM00327">
    <property type="entry name" value="VWA"/>
    <property type="match status" value="1"/>
</dbReference>
<dbReference type="InterPro" id="IPR002035">
    <property type="entry name" value="VWF_A"/>
</dbReference>
<keyword evidence="3" id="KW-1185">Reference proteome</keyword>
<dbReference type="Gene3D" id="3.40.50.410">
    <property type="entry name" value="von Willebrand factor, type A domain"/>
    <property type="match status" value="1"/>
</dbReference>
<sequence>DPSCPIKGMYRLLDLITEQGSGHGNLDKIVIAQQSLQMFINALAPGASSSITKINFKKLDECSLKPLGVYGSKEEIVRFLRKINAVDGNTAGISLTPRNGFTTRSTEPILISGLYVVRSFVSTAEEQAYVLYWPEDTTWSDQSDPTAQHNRVMFMRYLTKLCDQIICLLSSEHSQAIVWGGDSGLLYDFVVVKTNEQEENVVARPGFTIESPFLVCQQPPPRVHVDHLDLSPRLLYGETMQGFMTAEFKQGAILEKNLVHRDLSAAQVRLLLGDDVVLCLSEEIDDESLDTLMKLGPSDRFPKEFATWERRKEEINQHFQGTLAERQNEIHTILERNLEEFKARLREAVIIEVLKEFPSVEREAVLPNKSSSSNTTKPKVDFDPLQDLFRFSPNAEQTFRSDIRAANLGNGIKGTEFQYKKERILILRYLLENINGLDRGQMKSLADAVLTRRDEQAVLGLLKVARKEDKGSIGGGYINAAKDAANGAKGHVKSALGISKSSKLTREEALWRDANNFALSVSDSHFLLELSTAPVDEYLHGATADTEETAYACLRELIEFLVDGTGQKILLIQKAEWVKHIEREIVREQDKKLGDLRSDFVRQVEDLSRERSRSYVSPQLTSVHSNVPHLINWAVSYSVEGRQKSQQSHEIEYHVHALHLQAEQQHNFQFDPSFDQAPILNGRLSQSFRVFADTIVKYAHLLEGDRILVGLIDSQGDVVIYLDELGHIDAAIKNKSHARVFQQDEIGQTCLFAFDESKRMLAVCASDRMQLHILAFDEELKSLGGPGTTIDLLPFYDTGISIVHACFVHGSEEILFVDSRAQAKIFSFITLQLKPASLQLSQIPRAIYSSPDGSCVLTVQEKDGVSTLTAYHWSTFASTNGISVSVPDFPVDLNAALLTSITDRDNVHLIGLDLKSRSCRSVILGITRKVTEFAFQERGSKAPSSHGKHTVPNSLIDCHADIWKRFPVVPAVMRHTITPSSERQHKTLVFITDSDGRHLSSHFSNLIHSFEGESQKPTGDELRGISVSARTFPSFAHQFLSSPDWPVSRFRAGEWLADLLCLIPIHIATTHDNGFVPIKDGVESAKLEKSLLGAGVSKIVDSLSLGWYESIFQSYWASKSVKVVSSMGEQSVGNSFVLNHLVDTSFSGQNNQILEGVWMSVSPMDDALIVALNFEGVYSLERSAQEDTLLVLFNTAISNLVLFHHNFALNRDITGLFQSFQSSSSVLDPTSDPSLSQSTLVVVVKNVDDLDKAEVMRELTHKFKKLIQDEQDANFITRLHAGELQIIPWPVVKSKEFYTPFAALRNNLDERSTSRHTAGEFLFTLKALMAKLKANDWGAMSQTMAMHRANSLLAILPNSLETGFSDFPDREHLKNFDTDLEIEAEDTPAQFLLAGPDAPVADRESCLGTLRESWDQINSRQHVDDSEWTSDLAQYLTHLVDLRVAHVDRWLKSNVRRFQPGNTIIEELRRTFDSNVIDLQASVELCNSQCGTCNLLCIQSRLHEGGHDCLTSHKCIHNCTFCERDPVAAKPCGQTAGHSGNHLCRVGSHLCGMRCAFSENQGCMNECVKANAHKGEHVCAAPVHMCGQPCDLIGLKQPKGISLTCSGTCRVPINEEHVEHACERRKCVVSCQLCKRLCSGDHLHGLVPNQSHLCGQEHRCSVCCSSPGVCRIDTESTEVTFTGRHESFQYTKACRLRCVKIIKSGEVEHLGPHIHSNERQPFHFCESRCETCGYFCTLSLGHPQQEHDTSHGSMLRTRWAIDGPDGTSLELEGRKFSSDDEGAPMMCNLVCTSMGRHIHIGYCHGHPYDKPETQHVNESMVPNPDRPKDWITHGLHWRQMDPYRHEEQVNFAKCDAMCPDPEHTAEVGGANAQPSYCTLALFHAPIEAANAPAGLGYVSNDGHHFSCKNPIIQQAFHVIFVIDRSTSMSIQDRQPLPNAPGTNRITPTANNRLGSVFSALYSFWLARQAAIDGNAQLGGERRDSYSLIFFDCEPSTSIQNDFASSPDELLAAALRYKADGPGGTDFTRAVKRAQYIMDSHWSTERTPVVIFLSDGESYIEDEHIFDLCYGAIRQGRPLSFHAVSFGQDYTSSSLRRMVEIALHVQNNAPEDPLLPAMASVPSSYTEALDTVRLAETFLGLAESLRKPRGFLFSSE</sequence>
<comment type="caution">
    <text evidence="2">The sequence shown here is derived from an EMBL/GenBank/DDBJ whole genome shotgun (WGS) entry which is preliminary data.</text>
</comment>
<name>A0A9P5JWN4_9AGAM</name>
<protein>
    <recommendedName>
        <fullName evidence="1">VWFA domain-containing protein</fullName>
    </recommendedName>
</protein>
<gene>
    <name evidence="2" type="ORF">DFH94DRAFT_639375</name>
</gene>
<dbReference type="OrthoDB" id="2343366at2759"/>
<dbReference type="Pfam" id="PF13519">
    <property type="entry name" value="VWA_2"/>
    <property type="match status" value="1"/>
</dbReference>
<dbReference type="Gene3D" id="3.40.50.300">
    <property type="entry name" value="P-loop containing nucleotide triphosphate hydrolases"/>
    <property type="match status" value="1"/>
</dbReference>
<organism evidence="2 3">
    <name type="scientific">Russula ochroleuca</name>
    <dbReference type="NCBI Taxonomy" id="152965"/>
    <lineage>
        <taxon>Eukaryota</taxon>
        <taxon>Fungi</taxon>
        <taxon>Dikarya</taxon>
        <taxon>Basidiomycota</taxon>
        <taxon>Agaricomycotina</taxon>
        <taxon>Agaricomycetes</taxon>
        <taxon>Russulales</taxon>
        <taxon>Russulaceae</taxon>
        <taxon>Russula</taxon>
    </lineage>
</organism>
<feature type="domain" description="VWFA" evidence="1">
    <location>
        <begin position="1917"/>
        <end position="2137"/>
    </location>
</feature>
<dbReference type="InterPro" id="IPR027417">
    <property type="entry name" value="P-loop_NTPase"/>
</dbReference>
<proteinExistence type="predicted"/>
<dbReference type="CDD" id="cd00198">
    <property type="entry name" value="vWFA"/>
    <property type="match status" value="1"/>
</dbReference>